<dbReference type="SUPFAM" id="SSF53335">
    <property type="entry name" value="S-adenosyl-L-methionine-dependent methyltransferases"/>
    <property type="match status" value="1"/>
</dbReference>
<organism evidence="3 4">
    <name type="scientific">Curvularia clavata</name>
    <dbReference type="NCBI Taxonomy" id="95742"/>
    <lineage>
        <taxon>Eukaryota</taxon>
        <taxon>Fungi</taxon>
        <taxon>Dikarya</taxon>
        <taxon>Ascomycota</taxon>
        <taxon>Pezizomycotina</taxon>
        <taxon>Dothideomycetes</taxon>
        <taxon>Pleosporomycetidae</taxon>
        <taxon>Pleosporales</taxon>
        <taxon>Pleosporineae</taxon>
        <taxon>Pleosporaceae</taxon>
        <taxon>Curvularia</taxon>
    </lineage>
</organism>
<evidence type="ECO:0000259" key="2">
    <source>
        <dbReference type="Pfam" id="PF08241"/>
    </source>
</evidence>
<evidence type="ECO:0000313" key="3">
    <source>
        <dbReference type="EMBL" id="USP75335.1"/>
    </source>
</evidence>
<keyword evidence="4" id="KW-1185">Reference proteome</keyword>
<accession>A0A9Q8Z542</accession>
<dbReference type="VEuPathDB" id="FungiDB:yc1106_02609"/>
<feature type="region of interest" description="Disordered" evidence="1">
    <location>
        <begin position="511"/>
        <end position="531"/>
    </location>
</feature>
<dbReference type="InterPro" id="IPR013216">
    <property type="entry name" value="Methyltransf_11"/>
</dbReference>
<gene>
    <name evidence="3" type="ORF">yc1106_02609</name>
</gene>
<dbReference type="Pfam" id="PF08241">
    <property type="entry name" value="Methyltransf_11"/>
    <property type="match status" value="1"/>
</dbReference>
<dbReference type="GO" id="GO:0008757">
    <property type="term" value="F:S-adenosylmethionine-dependent methyltransferase activity"/>
    <property type="evidence" value="ECO:0007669"/>
    <property type="project" value="InterPro"/>
</dbReference>
<proteinExistence type="predicted"/>
<feature type="compositionally biased region" description="Pro residues" evidence="1">
    <location>
        <begin position="166"/>
        <end position="179"/>
    </location>
</feature>
<sequence>MFEPTPDMFPGFDVPPQHAETVGARKARKAREEEEASRKSSSGNSQSSASVRSLNTTSAISQNASSYKSKEKSTFGGWFSRHNKKGVQEISPLPQSAPQTVDMPPPVADSVEPERNAEPESTPAPLTAPLEPLLDTDKYLFPSPPSRSADKQHQSHQPRLNSLVPMPYPPPTGELPPTPVSSSNGFGGLLDTRPRSNSSRRASYIQSSVATSKTSIFSSASGYETVASEVIPETASYVKTNQFSHGPVFEVVERGSRAGSSKSNERDHGSKAAMSPFARALAKIESAGTRIVSTRLSEEWEGLDDDESFREIMFEKRLWALTAYQRLTQNKSLQSPVHELLINARPSEQRRVLQIHGSIADGWILANRYPSATVYTLSPTQAPAPTAYPAPTNHHSLYVPSLSSQSPFPDNYFDAIISRSVATVLKNDEWARLFFDCMRVLKPGGQIEILSVDAHMSCEGPKLSSWVDENLSCRLESFGVSKQASDTVLDTMEIVGLESIRRARIALPAHPPRGVAKPAPPPSHISGAPTPQDILDNTRMMAFLGRHFYQTLYGKFMHIDQGDQWFWTHKELRDECEHYKTKMILTIACAQKASLVSHDDEYSD</sequence>
<evidence type="ECO:0000313" key="4">
    <source>
        <dbReference type="Proteomes" id="UP001056012"/>
    </source>
</evidence>
<feature type="domain" description="Methyltransferase type 11" evidence="2">
    <location>
        <begin position="398"/>
        <end position="447"/>
    </location>
</feature>
<dbReference type="EMBL" id="CP089275">
    <property type="protein sequence ID" value="USP75335.1"/>
    <property type="molecule type" value="Genomic_DNA"/>
</dbReference>
<dbReference type="Proteomes" id="UP001056012">
    <property type="component" value="Chromosome 2"/>
</dbReference>
<name>A0A9Q8Z542_CURCL</name>
<protein>
    <recommendedName>
        <fullName evidence="2">Methyltransferase type 11 domain-containing protein</fullName>
    </recommendedName>
</protein>
<feature type="compositionally biased region" description="Low complexity" evidence="1">
    <location>
        <begin position="123"/>
        <end position="133"/>
    </location>
</feature>
<feature type="region of interest" description="Disordered" evidence="1">
    <location>
        <begin position="1"/>
        <end position="187"/>
    </location>
</feature>
<reference evidence="3" key="1">
    <citation type="submission" date="2021-12" db="EMBL/GenBank/DDBJ databases">
        <title>Curvularia clavata genome.</title>
        <authorList>
            <person name="Cao Y."/>
        </authorList>
    </citation>
    <scope>NUCLEOTIDE SEQUENCE</scope>
    <source>
        <strain evidence="3">Yc1106</strain>
    </source>
</reference>
<feature type="compositionally biased region" description="Polar residues" evidence="1">
    <location>
        <begin position="54"/>
        <end position="67"/>
    </location>
</feature>
<feature type="compositionally biased region" description="Low complexity" evidence="1">
    <location>
        <begin position="39"/>
        <end position="53"/>
    </location>
</feature>
<dbReference type="InterPro" id="IPR029063">
    <property type="entry name" value="SAM-dependent_MTases_sf"/>
</dbReference>
<evidence type="ECO:0000256" key="1">
    <source>
        <dbReference type="SAM" id="MobiDB-lite"/>
    </source>
</evidence>
<dbReference type="OrthoDB" id="3902588at2759"/>
<dbReference type="Gene3D" id="3.40.50.150">
    <property type="entry name" value="Vaccinia Virus protein VP39"/>
    <property type="match status" value="1"/>
</dbReference>
<dbReference type="AlphaFoldDB" id="A0A9Q8Z542"/>